<organism evidence="2 3">
    <name type="scientific">Putridiphycobacter roseus</name>
    <dbReference type="NCBI Taxonomy" id="2219161"/>
    <lineage>
        <taxon>Bacteria</taxon>
        <taxon>Pseudomonadati</taxon>
        <taxon>Bacteroidota</taxon>
        <taxon>Flavobacteriia</taxon>
        <taxon>Flavobacteriales</taxon>
        <taxon>Crocinitomicaceae</taxon>
        <taxon>Putridiphycobacter</taxon>
    </lineage>
</organism>
<sequence length="187" mass="20178">MKKSGLFSLLLVVIIAFTACKKKEEEEEVIEEPISNVGSKLTELPDGDQTFKGNLSNGEKLSDLSWAWNSSMACFVEPGKSWFEGNHVFYQIDIPKQTTIDIFLNATNSSDDIAIYAYSKGAGDKTIPPNISSCVSCEAAPSNSYAITGEKHLYLNATTNPYSIIIGVAGATGLTSGEYTISIDVES</sequence>
<dbReference type="RefSeq" id="WP_111062793.1">
    <property type="nucleotide sequence ID" value="NZ_JBHUCU010000016.1"/>
</dbReference>
<name>A0A2W1NRI0_9FLAO</name>
<protein>
    <recommendedName>
        <fullName evidence="4">Lipoprotein</fullName>
    </recommendedName>
</protein>
<dbReference type="Proteomes" id="UP000249248">
    <property type="component" value="Unassembled WGS sequence"/>
</dbReference>
<feature type="signal peptide" evidence="1">
    <location>
        <begin position="1"/>
        <end position="18"/>
    </location>
</feature>
<dbReference type="AlphaFoldDB" id="A0A2W1NRI0"/>
<evidence type="ECO:0000313" key="2">
    <source>
        <dbReference type="EMBL" id="PZE17268.1"/>
    </source>
</evidence>
<evidence type="ECO:0008006" key="4">
    <source>
        <dbReference type="Google" id="ProtNLM"/>
    </source>
</evidence>
<feature type="chain" id="PRO_5016114216" description="Lipoprotein" evidence="1">
    <location>
        <begin position="19"/>
        <end position="187"/>
    </location>
</feature>
<keyword evidence="3" id="KW-1185">Reference proteome</keyword>
<accession>A0A2W1NRI0</accession>
<evidence type="ECO:0000313" key="3">
    <source>
        <dbReference type="Proteomes" id="UP000249248"/>
    </source>
</evidence>
<evidence type="ECO:0000256" key="1">
    <source>
        <dbReference type="SAM" id="SignalP"/>
    </source>
</evidence>
<gene>
    <name evidence="2" type="ORF">DNU06_08315</name>
</gene>
<proteinExistence type="predicted"/>
<keyword evidence="1" id="KW-0732">Signal</keyword>
<dbReference type="EMBL" id="QKSB01000004">
    <property type="protein sequence ID" value="PZE17268.1"/>
    <property type="molecule type" value="Genomic_DNA"/>
</dbReference>
<dbReference type="OrthoDB" id="1430009at2"/>
<reference evidence="2 3" key="1">
    <citation type="submission" date="2018-06" db="EMBL/GenBank/DDBJ databases">
        <title>The draft genome sequence of Crocinitomix sp. SM1701.</title>
        <authorList>
            <person name="Zhang X."/>
        </authorList>
    </citation>
    <scope>NUCLEOTIDE SEQUENCE [LARGE SCALE GENOMIC DNA]</scope>
    <source>
        <strain evidence="2 3">SM1701</strain>
    </source>
</reference>
<comment type="caution">
    <text evidence="2">The sequence shown here is derived from an EMBL/GenBank/DDBJ whole genome shotgun (WGS) entry which is preliminary data.</text>
</comment>
<dbReference type="PROSITE" id="PS51257">
    <property type="entry name" value="PROKAR_LIPOPROTEIN"/>
    <property type="match status" value="1"/>
</dbReference>